<evidence type="ECO:0000256" key="1">
    <source>
        <dbReference type="ARBA" id="ARBA00001947"/>
    </source>
</evidence>
<evidence type="ECO:0000256" key="6">
    <source>
        <dbReference type="RuleBase" id="RU361277"/>
    </source>
</evidence>
<organism evidence="9 10">
    <name type="scientific">Gordonia aquimaris</name>
    <dbReference type="NCBI Taxonomy" id="2984863"/>
    <lineage>
        <taxon>Bacteria</taxon>
        <taxon>Bacillati</taxon>
        <taxon>Actinomycetota</taxon>
        <taxon>Actinomycetes</taxon>
        <taxon>Mycobacteriales</taxon>
        <taxon>Gordoniaceae</taxon>
        <taxon>Gordonia</taxon>
    </lineage>
</organism>
<dbReference type="InterPro" id="IPR045306">
    <property type="entry name" value="SDH-like"/>
</dbReference>
<dbReference type="RefSeq" id="WP_266061498.1">
    <property type="nucleotide sequence ID" value="NZ_JAPKFM010000007.1"/>
</dbReference>
<evidence type="ECO:0000256" key="5">
    <source>
        <dbReference type="ARBA" id="ARBA00023002"/>
    </source>
</evidence>
<dbReference type="Proteomes" id="UP001143347">
    <property type="component" value="Unassembled WGS sequence"/>
</dbReference>
<gene>
    <name evidence="9" type="ORF">OSB52_09210</name>
</gene>
<dbReference type="Gene3D" id="3.40.50.720">
    <property type="entry name" value="NAD(P)-binding Rossmann-like Domain"/>
    <property type="match status" value="1"/>
</dbReference>
<dbReference type="SUPFAM" id="SSF50129">
    <property type="entry name" value="GroES-like"/>
    <property type="match status" value="1"/>
</dbReference>
<comment type="cofactor">
    <cofactor evidence="1 6">
        <name>Zn(2+)</name>
        <dbReference type="ChEBI" id="CHEBI:29105"/>
    </cofactor>
</comment>
<evidence type="ECO:0000256" key="2">
    <source>
        <dbReference type="ARBA" id="ARBA00008072"/>
    </source>
</evidence>
<dbReference type="Pfam" id="PF00107">
    <property type="entry name" value="ADH_zinc_N"/>
    <property type="match status" value="1"/>
</dbReference>
<dbReference type="InterPro" id="IPR013149">
    <property type="entry name" value="ADH-like_C"/>
</dbReference>
<feature type="domain" description="Alcohol dehydrogenase-like N-terminal" evidence="8">
    <location>
        <begin position="24"/>
        <end position="136"/>
    </location>
</feature>
<dbReference type="InterPro" id="IPR036291">
    <property type="entry name" value="NAD(P)-bd_dom_sf"/>
</dbReference>
<keyword evidence="10" id="KW-1185">Reference proteome</keyword>
<sequence length="367" mass="38489">MRASLLHPGGRMTVEHRPVPKPGSAEVLVRIGAVGVCGSDSHYLRHGRIGDHIVTEPIILGHEAGGVIVDVGDTVSRTRLGQRVSIEPQRPDMASRESRRGRYNLCPHMRFFATPPVDGALCEYVTIGETFAHEVPAEVSDEAAALCEPLSVAIAAIRKAEVGMGDSVLIAGAGPIGLLCAQVARASGVGRIVISEPDSLRRDMAVNFGATDVVEPGAGALPGGDVDAFVDASGVAAAVVAGVRSLRPAGRAVLVGMGADDMTLPTSVIQNREIVLTGVFRYANTWPTALSLIGSGRVDLDAMVTGRFDLDEVPAALDADRTPGSIKAIVYPGGVPESVRFESTSRDSSAWRPFVNPATHVDKEVQQ</sequence>
<dbReference type="InterPro" id="IPR013154">
    <property type="entry name" value="ADH-like_N"/>
</dbReference>
<keyword evidence="3 6" id="KW-0479">Metal-binding</keyword>
<proteinExistence type="inferred from homology"/>
<evidence type="ECO:0000259" key="7">
    <source>
        <dbReference type="Pfam" id="PF00107"/>
    </source>
</evidence>
<feature type="domain" description="Alcohol dehydrogenase-like C-terminal" evidence="7">
    <location>
        <begin position="175"/>
        <end position="293"/>
    </location>
</feature>
<accession>A0A9X3D3Q3</accession>
<comment type="similarity">
    <text evidence="2 6">Belongs to the zinc-containing alcohol dehydrogenase family.</text>
</comment>
<keyword evidence="4 6" id="KW-0862">Zinc</keyword>
<dbReference type="Pfam" id="PF08240">
    <property type="entry name" value="ADH_N"/>
    <property type="match status" value="1"/>
</dbReference>
<keyword evidence="5" id="KW-0560">Oxidoreductase</keyword>
<dbReference type="CDD" id="cd05285">
    <property type="entry name" value="sorbitol_DH"/>
    <property type="match status" value="1"/>
</dbReference>
<evidence type="ECO:0000256" key="3">
    <source>
        <dbReference type="ARBA" id="ARBA00022723"/>
    </source>
</evidence>
<protein>
    <submittedName>
        <fullName evidence="9">NAD(P)-dependent alcohol dehydrogenase</fullName>
    </submittedName>
</protein>
<dbReference type="AlphaFoldDB" id="A0A9X3D3Q3"/>
<dbReference type="Gene3D" id="3.90.180.10">
    <property type="entry name" value="Medium-chain alcohol dehydrogenases, catalytic domain"/>
    <property type="match status" value="1"/>
</dbReference>
<dbReference type="PANTHER" id="PTHR43161">
    <property type="entry name" value="SORBITOL DEHYDROGENASE"/>
    <property type="match status" value="1"/>
</dbReference>
<dbReference type="InterPro" id="IPR011032">
    <property type="entry name" value="GroES-like_sf"/>
</dbReference>
<dbReference type="InterPro" id="IPR002328">
    <property type="entry name" value="ADH_Zn_CS"/>
</dbReference>
<evidence type="ECO:0000313" key="10">
    <source>
        <dbReference type="Proteomes" id="UP001143347"/>
    </source>
</evidence>
<dbReference type="GO" id="GO:0016616">
    <property type="term" value="F:oxidoreductase activity, acting on the CH-OH group of donors, NAD or NADP as acceptor"/>
    <property type="evidence" value="ECO:0007669"/>
    <property type="project" value="InterPro"/>
</dbReference>
<name>A0A9X3D3Q3_9ACTN</name>
<reference evidence="9" key="1">
    <citation type="submission" date="2022-10" db="EMBL/GenBank/DDBJ databases">
        <title>WGS of marine actinomycetes from Thailand.</title>
        <authorList>
            <person name="Thawai C."/>
        </authorList>
    </citation>
    <scope>NUCLEOTIDE SEQUENCE</scope>
    <source>
        <strain evidence="9">SW21</strain>
    </source>
</reference>
<dbReference type="GO" id="GO:0008270">
    <property type="term" value="F:zinc ion binding"/>
    <property type="evidence" value="ECO:0007669"/>
    <property type="project" value="InterPro"/>
</dbReference>
<comment type="caution">
    <text evidence="9">The sequence shown here is derived from an EMBL/GenBank/DDBJ whole genome shotgun (WGS) entry which is preliminary data.</text>
</comment>
<evidence type="ECO:0000256" key="4">
    <source>
        <dbReference type="ARBA" id="ARBA00022833"/>
    </source>
</evidence>
<dbReference type="EMBL" id="JAPKFM010000007">
    <property type="protein sequence ID" value="MCX2964266.1"/>
    <property type="molecule type" value="Genomic_DNA"/>
</dbReference>
<evidence type="ECO:0000313" key="9">
    <source>
        <dbReference type="EMBL" id="MCX2964266.1"/>
    </source>
</evidence>
<evidence type="ECO:0000259" key="8">
    <source>
        <dbReference type="Pfam" id="PF08240"/>
    </source>
</evidence>
<dbReference type="PANTHER" id="PTHR43161:SF9">
    <property type="entry name" value="SORBITOL DEHYDROGENASE"/>
    <property type="match status" value="1"/>
</dbReference>
<dbReference type="SUPFAM" id="SSF51735">
    <property type="entry name" value="NAD(P)-binding Rossmann-fold domains"/>
    <property type="match status" value="1"/>
</dbReference>
<dbReference type="PROSITE" id="PS00059">
    <property type="entry name" value="ADH_ZINC"/>
    <property type="match status" value="1"/>
</dbReference>